<evidence type="ECO:0000313" key="2">
    <source>
        <dbReference type="EMBL" id="MDC0744883.1"/>
    </source>
</evidence>
<keyword evidence="3" id="KW-1185">Reference proteome</keyword>
<evidence type="ECO:0000313" key="3">
    <source>
        <dbReference type="Proteomes" id="UP001221411"/>
    </source>
</evidence>
<gene>
    <name evidence="2" type="ORF">POL67_26360</name>
</gene>
<dbReference type="Proteomes" id="UP001221411">
    <property type="component" value="Unassembled WGS sequence"/>
</dbReference>
<keyword evidence="1" id="KW-0732">Signal</keyword>
<sequence length="214" mass="21325">MQSHVVFAAVVAALFVVGCAGRAVVEAETDAGASGSGGGGGAPLVDAGVEDAAGGAGTIEGGPFQLCPMDGVVTAAVTGTTPLGAIDLPYGWMGTLNAECGGIHVVLSAASSFDPSFGTKPSSPSLAFGRTMFLPMTGLLGAAEANVEVEVDGAFASATGWLDITRADPMPDGPVEEGMDSPRTEGTISVQGPGWDVSGSFTALYCNWMDIYCP</sequence>
<proteinExistence type="predicted"/>
<evidence type="ECO:0000256" key="1">
    <source>
        <dbReference type="SAM" id="SignalP"/>
    </source>
</evidence>
<name>A0ABT5EST5_9BACT</name>
<dbReference type="RefSeq" id="WP_271921864.1">
    <property type="nucleotide sequence ID" value="NZ_JAQNDO010000001.1"/>
</dbReference>
<evidence type="ECO:0008006" key="4">
    <source>
        <dbReference type="Google" id="ProtNLM"/>
    </source>
</evidence>
<comment type="caution">
    <text evidence="2">The sequence shown here is derived from an EMBL/GenBank/DDBJ whole genome shotgun (WGS) entry which is preliminary data.</text>
</comment>
<feature type="chain" id="PRO_5045564318" description="Lipoprotein" evidence="1">
    <location>
        <begin position="23"/>
        <end position="214"/>
    </location>
</feature>
<accession>A0ABT5EST5</accession>
<protein>
    <recommendedName>
        <fullName evidence="4">Lipoprotein</fullName>
    </recommendedName>
</protein>
<dbReference type="EMBL" id="JAQNDO010000001">
    <property type="protein sequence ID" value="MDC0744883.1"/>
    <property type="molecule type" value="Genomic_DNA"/>
</dbReference>
<reference evidence="2 3" key="1">
    <citation type="submission" date="2022-11" db="EMBL/GenBank/DDBJ databases">
        <title>Minimal conservation of predation-associated metabolite biosynthetic gene clusters underscores biosynthetic potential of Myxococcota including descriptions for ten novel species: Archangium lansinium sp. nov., Myxococcus landrumus sp. nov., Nannocystis bai.</title>
        <authorList>
            <person name="Ahearne A."/>
            <person name="Stevens C."/>
            <person name="Dowd S."/>
        </authorList>
    </citation>
    <scope>NUCLEOTIDE SEQUENCE [LARGE SCALE GENOMIC DNA]</scope>
    <source>
        <strain evidence="2 3">RJM3</strain>
    </source>
</reference>
<feature type="signal peptide" evidence="1">
    <location>
        <begin position="1"/>
        <end position="22"/>
    </location>
</feature>
<organism evidence="2 3">
    <name type="scientific">Polyangium mundeleinium</name>
    <dbReference type="NCBI Taxonomy" id="2995306"/>
    <lineage>
        <taxon>Bacteria</taxon>
        <taxon>Pseudomonadati</taxon>
        <taxon>Myxococcota</taxon>
        <taxon>Polyangia</taxon>
        <taxon>Polyangiales</taxon>
        <taxon>Polyangiaceae</taxon>
        <taxon>Polyangium</taxon>
    </lineage>
</organism>